<dbReference type="Proteomes" id="UP001410795">
    <property type="component" value="Unassembled WGS sequence"/>
</dbReference>
<proteinExistence type="predicted"/>
<dbReference type="RefSeq" id="WP_221857607.1">
    <property type="nucleotide sequence ID" value="NZ_BAAAYV010000002.1"/>
</dbReference>
<evidence type="ECO:0000256" key="1">
    <source>
        <dbReference type="SAM" id="SignalP"/>
    </source>
</evidence>
<dbReference type="InterPro" id="IPR026004">
    <property type="entry name" value="Septum_form"/>
</dbReference>
<dbReference type="Pfam" id="PF13845">
    <property type="entry name" value="Septum_form"/>
    <property type="match status" value="1"/>
</dbReference>
<dbReference type="PROSITE" id="PS51257">
    <property type="entry name" value="PROKAR_LIPOPROTEIN"/>
    <property type="match status" value="1"/>
</dbReference>
<feature type="chain" id="PRO_5047083596" description="Septum formation-related domain-containing protein" evidence="1">
    <location>
        <begin position="24"/>
        <end position="176"/>
    </location>
</feature>
<feature type="signal peptide" evidence="1">
    <location>
        <begin position="1"/>
        <end position="23"/>
    </location>
</feature>
<gene>
    <name evidence="3" type="ORF">GCM10022202_01790</name>
</gene>
<sequence>MVRTSPARLVTLTALLALTVTLGGCSTISQFVSGGSAPERDEETNQVTEASDVDVFQLEVGDCLQLDDATELSAAAVVPCDEPHTDEIYDEFEMPDGDWPGSEAVQTAASEGCYTEFEPFVGLAYEESVLDYSAFTPLEEGWNDPTLQDRMVQCVIYEPSAEGVVEVSGSLAGSAR</sequence>
<organism evidence="3 4">
    <name type="scientific">Microbacterium marinilacus</name>
    <dbReference type="NCBI Taxonomy" id="415209"/>
    <lineage>
        <taxon>Bacteria</taxon>
        <taxon>Bacillati</taxon>
        <taxon>Actinomycetota</taxon>
        <taxon>Actinomycetes</taxon>
        <taxon>Micrococcales</taxon>
        <taxon>Microbacteriaceae</taxon>
        <taxon>Microbacterium</taxon>
    </lineage>
</organism>
<evidence type="ECO:0000313" key="3">
    <source>
        <dbReference type="EMBL" id="GAA3646175.1"/>
    </source>
</evidence>
<evidence type="ECO:0000313" key="4">
    <source>
        <dbReference type="Proteomes" id="UP001410795"/>
    </source>
</evidence>
<dbReference type="EMBL" id="BAAAYV010000002">
    <property type="protein sequence ID" value="GAA3646175.1"/>
    <property type="molecule type" value="Genomic_DNA"/>
</dbReference>
<keyword evidence="4" id="KW-1185">Reference proteome</keyword>
<name>A0ABP7B2Q9_9MICO</name>
<keyword evidence="1" id="KW-0732">Signal</keyword>
<reference evidence="4" key="1">
    <citation type="journal article" date="2019" name="Int. J. Syst. Evol. Microbiol.">
        <title>The Global Catalogue of Microorganisms (GCM) 10K type strain sequencing project: providing services to taxonomists for standard genome sequencing and annotation.</title>
        <authorList>
            <consortium name="The Broad Institute Genomics Platform"/>
            <consortium name="The Broad Institute Genome Sequencing Center for Infectious Disease"/>
            <person name="Wu L."/>
            <person name="Ma J."/>
        </authorList>
    </citation>
    <scope>NUCLEOTIDE SEQUENCE [LARGE SCALE GENOMIC DNA]</scope>
    <source>
        <strain evidence="4">JCM 16546</strain>
    </source>
</reference>
<accession>A0ABP7B2Q9</accession>
<comment type="caution">
    <text evidence="3">The sequence shown here is derived from an EMBL/GenBank/DDBJ whole genome shotgun (WGS) entry which is preliminary data.</text>
</comment>
<evidence type="ECO:0000259" key="2">
    <source>
        <dbReference type="Pfam" id="PF13845"/>
    </source>
</evidence>
<feature type="domain" description="Septum formation-related" evidence="2">
    <location>
        <begin position="61"/>
        <end position="173"/>
    </location>
</feature>
<protein>
    <recommendedName>
        <fullName evidence="2">Septum formation-related domain-containing protein</fullName>
    </recommendedName>
</protein>